<keyword evidence="2" id="KW-1185">Reference proteome</keyword>
<dbReference type="AlphaFoldDB" id="A0A917BZH2"/>
<comment type="caution">
    <text evidence="1">The sequence shown here is derived from an EMBL/GenBank/DDBJ whole genome shotgun (WGS) entry which is preliminary data.</text>
</comment>
<reference evidence="1" key="1">
    <citation type="journal article" date="2014" name="Int. J. Syst. Evol. Microbiol.">
        <title>Complete genome sequence of Corynebacterium casei LMG S-19264T (=DSM 44701T), isolated from a smear-ripened cheese.</title>
        <authorList>
            <consortium name="US DOE Joint Genome Institute (JGI-PGF)"/>
            <person name="Walter F."/>
            <person name="Albersmeier A."/>
            <person name="Kalinowski J."/>
            <person name="Ruckert C."/>
        </authorList>
    </citation>
    <scope>NUCLEOTIDE SEQUENCE</scope>
    <source>
        <strain evidence="1">CGMCC 1.15254</strain>
    </source>
</reference>
<gene>
    <name evidence="1" type="ORF">GCM10011332_14160</name>
</gene>
<protein>
    <submittedName>
        <fullName evidence="1">Uncharacterized protein</fullName>
    </submittedName>
</protein>
<dbReference type="RefSeq" id="WP_188663236.1">
    <property type="nucleotide sequence ID" value="NZ_BMHV01000008.1"/>
</dbReference>
<sequence>MDHTQNILRNAGGKDPLLADFTALCETTTLQGAPKYALRPTMETLAKFICAQGNGPNKDMALFELSHLVCGVGALHGVTGLSDFFLAPNKATPAFYKQVLNGTTPGVSVSQSGLVLRYDDKSFEVRFGRMPFLVALYEFLCSMDGFFYYQTFNDLFERLLEGPPDEKNIRACSNALASDLRKYRIAYLNSAQADGKFSQVYKFLQDRFDEENGIILHDECVFDFWHLHNQGKDYRGYRTVFDLFCDFARAFEESRLATAAAHAAPLGLDSEAGEVDIASDLVADVNLDDWTSPFDIFDEDESGDIRFFKIKTERAPIENLMTYGPDALRLPLAFLRYEIFGQVQSGITTDLQVGRPKSSVEKRIACEDVQTYEERLQECQAILSHIKNLQAASLHVLNNSGGDNLVVFPTAAVERGAQAFSKMKRKGFDDQAMAHRDVFERAAHALVAMESQLVRYMKALEDKKVQTLFPQDREKFKSQFQLLYQEVRT</sequence>
<reference evidence="1" key="2">
    <citation type="submission" date="2020-09" db="EMBL/GenBank/DDBJ databases">
        <authorList>
            <person name="Sun Q."/>
            <person name="Zhou Y."/>
        </authorList>
    </citation>
    <scope>NUCLEOTIDE SEQUENCE</scope>
    <source>
        <strain evidence="1">CGMCC 1.15254</strain>
    </source>
</reference>
<proteinExistence type="predicted"/>
<evidence type="ECO:0000313" key="2">
    <source>
        <dbReference type="Proteomes" id="UP000632498"/>
    </source>
</evidence>
<accession>A0A917BZH2</accession>
<dbReference type="Proteomes" id="UP000632498">
    <property type="component" value="Unassembled WGS sequence"/>
</dbReference>
<organism evidence="1 2">
    <name type="scientific">Terasakiella brassicae</name>
    <dbReference type="NCBI Taxonomy" id="1634917"/>
    <lineage>
        <taxon>Bacteria</taxon>
        <taxon>Pseudomonadati</taxon>
        <taxon>Pseudomonadota</taxon>
        <taxon>Alphaproteobacteria</taxon>
        <taxon>Rhodospirillales</taxon>
        <taxon>Terasakiellaceae</taxon>
        <taxon>Terasakiella</taxon>
    </lineage>
</organism>
<dbReference type="EMBL" id="BMHV01000008">
    <property type="protein sequence ID" value="GGF61532.1"/>
    <property type="molecule type" value="Genomic_DNA"/>
</dbReference>
<name>A0A917BZH2_9PROT</name>
<evidence type="ECO:0000313" key="1">
    <source>
        <dbReference type="EMBL" id="GGF61532.1"/>
    </source>
</evidence>